<dbReference type="Proteomes" id="UP000035680">
    <property type="component" value="Unassembled WGS sequence"/>
</dbReference>
<evidence type="ECO:0000313" key="1">
    <source>
        <dbReference type="Proteomes" id="UP000035680"/>
    </source>
</evidence>
<proteinExistence type="predicted"/>
<accession>A0A0K0FD62</accession>
<protein>
    <submittedName>
        <fullName evidence="2">Uncharacterized protein</fullName>
    </submittedName>
</protein>
<evidence type="ECO:0000313" key="2">
    <source>
        <dbReference type="WBParaSite" id="SVE_0678000.1"/>
    </source>
</evidence>
<reference evidence="1" key="1">
    <citation type="submission" date="2014-07" db="EMBL/GenBank/DDBJ databases">
        <authorList>
            <person name="Martin A.A"/>
            <person name="De Silva N."/>
        </authorList>
    </citation>
    <scope>NUCLEOTIDE SEQUENCE</scope>
</reference>
<dbReference type="STRING" id="75913.A0A0K0FD62"/>
<organism evidence="1 2">
    <name type="scientific">Strongyloides venezuelensis</name>
    <name type="common">Threadworm</name>
    <dbReference type="NCBI Taxonomy" id="75913"/>
    <lineage>
        <taxon>Eukaryota</taxon>
        <taxon>Metazoa</taxon>
        <taxon>Ecdysozoa</taxon>
        <taxon>Nematoda</taxon>
        <taxon>Chromadorea</taxon>
        <taxon>Rhabditida</taxon>
        <taxon>Tylenchina</taxon>
        <taxon>Panagrolaimomorpha</taxon>
        <taxon>Strongyloidoidea</taxon>
        <taxon>Strongyloididae</taxon>
        <taxon>Strongyloides</taxon>
    </lineage>
</organism>
<dbReference type="WBParaSite" id="SVE_0678000.1">
    <property type="protein sequence ID" value="SVE_0678000.1"/>
    <property type="gene ID" value="SVE_0678000"/>
</dbReference>
<reference evidence="2" key="2">
    <citation type="submission" date="2015-08" db="UniProtKB">
        <authorList>
            <consortium name="WormBaseParasite"/>
        </authorList>
    </citation>
    <scope>IDENTIFICATION</scope>
</reference>
<keyword evidence="1" id="KW-1185">Reference proteome</keyword>
<dbReference type="AlphaFoldDB" id="A0A0K0FD62"/>
<name>A0A0K0FD62_STRVS</name>
<sequence length="158" mass="18616">MAPPKIVNLSLDNCPNRKYFSKWLRLMKNHLSEDERVLKLSEKEIAELEVKSEPSSILVNKLFNVKFVYKADNACCRLINDFESAACFIVSENCQEEIFKLFFVYLIPVCLKRELCLDQELPFYEKISSFARLQDVQFKHTLRKMRSGIPRMVKQEEV</sequence>